<evidence type="ECO:0000256" key="4">
    <source>
        <dbReference type="ARBA" id="ARBA00022645"/>
    </source>
</evidence>
<dbReference type="Pfam" id="PF00912">
    <property type="entry name" value="Transgly"/>
    <property type="match status" value="1"/>
</dbReference>
<evidence type="ECO:0000256" key="9">
    <source>
        <dbReference type="ARBA" id="ARBA00022801"/>
    </source>
</evidence>
<dbReference type="SUPFAM" id="SSF53955">
    <property type="entry name" value="Lysozyme-like"/>
    <property type="match status" value="1"/>
</dbReference>
<name>A0A4R2BMD8_9BACI</name>
<gene>
    <name evidence="22" type="ORF">EV146_102319</name>
</gene>
<feature type="domain" description="Glycosyl transferase family 51" evidence="21">
    <location>
        <begin position="77"/>
        <end position="248"/>
    </location>
</feature>
<dbReference type="GO" id="GO:0009002">
    <property type="term" value="F:serine-type D-Ala-D-Ala carboxypeptidase activity"/>
    <property type="evidence" value="ECO:0007669"/>
    <property type="project" value="UniProtKB-EC"/>
</dbReference>
<dbReference type="InterPro" id="IPR023346">
    <property type="entry name" value="Lysozyme-like_dom_sf"/>
</dbReference>
<organism evidence="22 23">
    <name type="scientific">Mesobacillus foraminis</name>
    <dbReference type="NCBI Taxonomy" id="279826"/>
    <lineage>
        <taxon>Bacteria</taxon>
        <taxon>Bacillati</taxon>
        <taxon>Bacillota</taxon>
        <taxon>Bacilli</taxon>
        <taxon>Bacillales</taxon>
        <taxon>Bacillaceae</taxon>
        <taxon>Mesobacillus</taxon>
    </lineage>
</organism>
<feature type="domain" description="Penicillin-binding protein transpeptidase" evidence="20">
    <location>
        <begin position="344"/>
        <end position="622"/>
    </location>
</feature>
<dbReference type="Proteomes" id="UP000295689">
    <property type="component" value="Unassembled WGS sequence"/>
</dbReference>
<keyword evidence="11" id="KW-0573">Peptidoglycan synthesis</keyword>
<keyword evidence="10" id="KW-0133">Cell shape</keyword>
<evidence type="ECO:0000259" key="21">
    <source>
        <dbReference type="Pfam" id="PF00912"/>
    </source>
</evidence>
<dbReference type="InterPro" id="IPR012338">
    <property type="entry name" value="Beta-lactam/transpept-like"/>
</dbReference>
<evidence type="ECO:0000313" key="23">
    <source>
        <dbReference type="Proteomes" id="UP000295689"/>
    </source>
</evidence>
<dbReference type="PANTHER" id="PTHR32282">
    <property type="entry name" value="BINDING PROTEIN TRANSPEPTIDASE, PUTATIVE-RELATED"/>
    <property type="match status" value="1"/>
</dbReference>
<dbReference type="GO" id="GO:0008955">
    <property type="term" value="F:peptidoglycan glycosyltransferase activity"/>
    <property type="evidence" value="ECO:0007669"/>
    <property type="project" value="UniProtKB-EC"/>
</dbReference>
<keyword evidence="13 19" id="KW-0472">Membrane</keyword>
<evidence type="ECO:0000256" key="17">
    <source>
        <dbReference type="ARBA" id="ARBA00049902"/>
    </source>
</evidence>
<keyword evidence="4" id="KW-0121">Carboxypeptidase</keyword>
<reference evidence="22 23" key="1">
    <citation type="journal article" date="2015" name="Stand. Genomic Sci.">
        <title>Genomic Encyclopedia of Bacterial and Archaeal Type Strains, Phase III: the genomes of soil and plant-associated and newly described type strains.</title>
        <authorList>
            <person name="Whitman W.B."/>
            <person name="Woyke T."/>
            <person name="Klenk H.P."/>
            <person name="Zhou Y."/>
            <person name="Lilburn T.G."/>
            <person name="Beck B.J."/>
            <person name="De Vos P."/>
            <person name="Vandamme P."/>
            <person name="Eisen J.A."/>
            <person name="Garrity G."/>
            <person name="Hugenholtz P."/>
            <person name="Kyrpides N.C."/>
        </authorList>
    </citation>
    <scope>NUCLEOTIDE SEQUENCE [LARGE SCALE GENOMIC DNA]</scope>
    <source>
        <strain evidence="22 23">CV53</strain>
    </source>
</reference>
<evidence type="ECO:0000256" key="11">
    <source>
        <dbReference type="ARBA" id="ARBA00022984"/>
    </source>
</evidence>
<dbReference type="InterPro" id="IPR050396">
    <property type="entry name" value="Glycosyltr_51/Transpeptidase"/>
</dbReference>
<dbReference type="GO" id="GO:0008658">
    <property type="term" value="F:penicillin binding"/>
    <property type="evidence" value="ECO:0007669"/>
    <property type="project" value="InterPro"/>
</dbReference>
<keyword evidence="14" id="KW-0511">Multifunctional enzyme</keyword>
<keyword evidence="8 19" id="KW-0812">Transmembrane</keyword>
<keyword evidence="3" id="KW-1003">Cell membrane</keyword>
<proteinExistence type="inferred from homology"/>
<dbReference type="GO" id="GO:0071555">
    <property type="term" value="P:cell wall organization"/>
    <property type="evidence" value="ECO:0007669"/>
    <property type="project" value="UniProtKB-KW"/>
</dbReference>
<evidence type="ECO:0000256" key="13">
    <source>
        <dbReference type="ARBA" id="ARBA00023136"/>
    </source>
</evidence>
<evidence type="ECO:0000256" key="14">
    <source>
        <dbReference type="ARBA" id="ARBA00023268"/>
    </source>
</evidence>
<keyword evidence="9" id="KW-0378">Hydrolase</keyword>
<sequence>MDKFKQLIKDKLGALWNSIVRFWRRKHITQIILLAGLVVILLSILWFAFIASRANVQSLRDGLKQSTIIYDKDGDVAGKVATNRTEGITFEQLPDQVPNAVIAIEDERFREHNGFDIKGITRAFFGNLFAGRITGGGSTITQQLTKNALLSPERSYKRKVEELFLAVEIEKAYTKNEIIEMYLNQVYFGSGAWGISNASKKYFNKDIQEVTISEAALLAGLLQAPSALDPYNNYEKAMNRRDVVLGKMNELGMISNEEHKAAVNEKIILEDGGGSIVDRKFPYYMDAVLDEAINEYGLTQEEILTRGYVIHTQLDQNLQADLERVYANNANFPQGRGGQLVQSGAVLLDPKTGGVRALVGGRGEHVFRGFNRATHLKAQPGSTMKPLAVYTPALEEGYDYDSMLVDKEMTFGKYKPKNFSRTYQEEVPMYEAVEKSINVPAVWLLNEIGLEKGLESVKKFGIPLQEEDRNLAIALGGMHKGISPQDLAEAYSTFANGGKREESHIITKIVGPTGKIIDEHQDKTTRVTSRRVSNEMTSMLLNVVETGTGRAANISGLQIAGKTGSTQLPYSDIDGTKDQWFAGYTPNIVGAVWIGYDKTDREHYLSSSSSETVVPIFREIMEEAAPHIEKTEFDVKSVNEKLGKYQTETEDSGERELTEKAKQLEEELKKTADKVEERLKEEAPKWKKVLEEARRDASTLGDKLKEKVEEFAP</sequence>
<dbReference type="AlphaFoldDB" id="A0A4R2BMD8"/>
<evidence type="ECO:0000256" key="7">
    <source>
        <dbReference type="ARBA" id="ARBA00022679"/>
    </source>
</evidence>
<dbReference type="GO" id="GO:0006508">
    <property type="term" value="P:proteolysis"/>
    <property type="evidence" value="ECO:0007669"/>
    <property type="project" value="UniProtKB-KW"/>
</dbReference>
<keyword evidence="23" id="KW-1185">Reference proteome</keyword>
<comment type="similarity">
    <text evidence="2">In the N-terminal section; belongs to the glycosyltransferase 51 family.</text>
</comment>
<dbReference type="PANTHER" id="PTHR32282:SF32">
    <property type="entry name" value="PENICILLIN-BINDING PROTEIN 2A"/>
    <property type="match status" value="1"/>
</dbReference>
<dbReference type="GO" id="GO:0030288">
    <property type="term" value="C:outer membrane-bounded periplasmic space"/>
    <property type="evidence" value="ECO:0007669"/>
    <property type="project" value="TreeGrafter"/>
</dbReference>
<evidence type="ECO:0000256" key="3">
    <source>
        <dbReference type="ARBA" id="ARBA00022475"/>
    </source>
</evidence>
<comment type="caution">
    <text evidence="22">The sequence shown here is derived from an EMBL/GenBank/DDBJ whole genome shotgun (WGS) entry which is preliminary data.</text>
</comment>
<evidence type="ECO:0000313" key="22">
    <source>
        <dbReference type="EMBL" id="TCN27369.1"/>
    </source>
</evidence>
<keyword evidence="6" id="KW-0328">Glycosyltransferase</keyword>
<dbReference type="EMBL" id="SLVV01000002">
    <property type="protein sequence ID" value="TCN27369.1"/>
    <property type="molecule type" value="Genomic_DNA"/>
</dbReference>
<evidence type="ECO:0000256" key="10">
    <source>
        <dbReference type="ARBA" id="ARBA00022960"/>
    </source>
</evidence>
<dbReference type="Pfam" id="PF00905">
    <property type="entry name" value="Transpeptidase"/>
    <property type="match status" value="1"/>
</dbReference>
<evidence type="ECO:0000256" key="8">
    <source>
        <dbReference type="ARBA" id="ARBA00022692"/>
    </source>
</evidence>
<keyword evidence="18" id="KW-0175">Coiled coil</keyword>
<dbReference type="Gene3D" id="1.10.3810.10">
    <property type="entry name" value="Biosynthetic peptidoglycan transglycosylase-like"/>
    <property type="match status" value="1"/>
</dbReference>
<dbReference type="GO" id="GO:0009252">
    <property type="term" value="P:peptidoglycan biosynthetic process"/>
    <property type="evidence" value="ECO:0007669"/>
    <property type="project" value="UniProtKB-KW"/>
</dbReference>
<evidence type="ECO:0000256" key="2">
    <source>
        <dbReference type="ARBA" id="ARBA00007739"/>
    </source>
</evidence>
<keyword evidence="15" id="KW-0961">Cell wall biogenesis/degradation</keyword>
<comment type="similarity">
    <text evidence="1">In the C-terminal section; belongs to the transpeptidase family.</text>
</comment>
<dbReference type="Gene3D" id="3.40.710.10">
    <property type="entry name" value="DD-peptidase/beta-lactamase superfamily"/>
    <property type="match status" value="1"/>
</dbReference>
<dbReference type="InterPro" id="IPR001460">
    <property type="entry name" value="PCN-bd_Tpept"/>
</dbReference>
<feature type="coiled-coil region" evidence="18">
    <location>
        <begin position="654"/>
        <end position="710"/>
    </location>
</feature>
<keyword evidence="12 19" id="KW-1133">Transmembrane helix</keyword>
<evidence type="ECO:0000256" key="12">
    <source>
        <dbReference type="ARBA" id="ARBA00022989"/>
    </source>
</evidence>
<keyword evidence="5" id="KW-0645">Protease</keyword>
<evidence type="ECO:0000256" key="6">
    <source>
        <dbReference type="ARBA" id="ARBA00022676"/>
    </source>
</evidence>
<evidence type="ECO:0000256" key="18">
    <source>
        <dbReference type="SAM" id="Coils"/>
    </source>
</evidence>
<accession>A0A4R2BMD8</accession>
<evidence type="ECO:0000256" key="5">
    <source>
        <dbReference type="ARBA" id="ARBA00022670"/>
    </source>
</evidence>
<evidence type="ECO:0000256" key="1">
    <source>
        <dbReference type="ARBA" id="ARBA00007090"/>
    </source>
</evidence>
<evidence type="ECO:0000256" key="16">
    <source>
        <dbReference type="ARBA" id="ARBA00034000"/>
    </source>
</evidence>
<dbReference type="InterPro" id="IPR001264">
    <property type="entry name" value="Glyco_trans_51"/>
</dbReference>
<dbReference type="GO" id="GO:0008360">
    <property type="term" value="P:regulation of cell shape"/>
    <property type="evidence" value="ECO:0007669"/>
    <property type="project" value="UniProtKB-KW"/>
</dbReference>
<evidence type="ECO:0000259" key="20">
    <source>
        <dbReference type="Pfam" id="PF00905"/>
    </source>
</evidence>
<feature type="transmembrane region" description="Helical" evidence="19">
    <location>
        <begin position="31"/>
        <end position="51"/>
    </location>
</feature>
<evidence type="ECO:0000256" key="19">
    <source>
        <dbReference type="SAM" id="Phobius"/>
    </source>
</evidence>
<dbReference type="FunFam" id="1.10.3810.10:FF:000001">
    <property type="entry name" value="Penicillin-binding protein 1A"/>
    <property type="match status" value="1"/>
</dbReference>
<dbReference type="SUPFAM" id="SSF56601">
    <property type="entry name" value="beta-lactamase/transpeptidase-like"/>
    <property type="match status" value="1"/>
</dbReference>
<dbReference type="RefSeq" id="WP_132002145.1">
    <property type="nucleotide sequence ID" value="NZ_JABUHM010000001.1"/>
</dbReference>
<comment type="catalytic activity">
    <reaction evidence="16">
        <text>Preferential cleavage: (Ac)2-L-Lys-D-Ala-|-D-Ala. Also transpeptidation of peptidyl-alanyl moieties that are N-acyl substituents of D-alanine.</text>
        <dbReference type="EC" id="3.4.16.4"/>
    </reaction>
</comment>
<comment type="catalytic activity">
    <reaction evidence="17">
        <text>[GlcNAc-(1-&gt;4)-Mur2Ac(oyl-L-Ala-gamma-D-Glu-L-Lys-D-Ala-D-Ala)](n)-di-trans,octa-cis-undecaprenyl diphosphate + beta-D-GlcNAc-(1-&gt;4)-Mur2Ac(oyl-L-Ala-gamma-D-Glu-L-Lys-D-Ala-D-Ala)-di-trans,octa-cis-undecaprenyl diphosphate = [GlcNAc-(1-&gt;4)-Mur2Ac(oyl-L-Ala-gamma-D-Glu-L-Lys-D-Ala-D-Ala)](n+1)-di-trans,octa-cis-undecaprenyl diphosphate + di-trans,octa-cis-undecaprenyl diphosphate + H(+)</text>
        <dbReference type="Rhea" id="RHEA:23708"/>
        <dbReference type="Rhea" id="RHEA-COMP:9602"/>
        <dbReference type="Rhea" id="RHEA-COMP:9603"/>
        <dbReference type="ChEBI" id="CHEBI:15378"/>
        <dbReference type="ChEBI" id="CHEBI:58405"/>
        <dbReference type="ChEBI" id="CHEBI:60033"/>
        <dbReference type="ChEBI" id="CHEBI:78435"/>
        <dbReference type="EC" id="2.4.99.28"/>
    </reaction>
</comment>
<dbReference type="NCBIfam" id="TIGR02074">
    <property type="entry name" value="PBP_1a_fam"/>
    <property type="match status" value="1"/>
</dbReference>
<protein>
    <submittedName>
        <fullName evidence="22">Penicillin-binding protein 2A</fullName>
    </submittedName>
</protein>
<dbReference type="InterPro" id="IPR036950">
    <property type="entry name" value="PBP_transglycosylase"/>
</dbReference>
<keyword evidence="7" id="KW-0808">Transferase</keyword>
<evidence type="ECO:0000256" key="15">
    <source>
        <dbReference type="ARBA" id="ARBA00023316"/>
    </source>
</evidence>